<proteinExistence type="predicted"/>
<protein>
    <submittedName>
        <fullName evidence="1">Uncharacterized protein</fullName>
    </submittedName>
</protein>
<comment type="caution">
    <text evidence="1">The sequence shown here is derived from an EMBL/GenBank/DDBJ whole genome shotgun (WGS) entry which is preliminary data.</text>
</comment>
<reference evidence="1 2" key="1">
    <citation type="submission" date="2024-02" db="EMBL/GenBank/DDBJ databases">
        <authorList>
            <person name="Vignale AGUSTIN F."/>
            <person name="Sosa J E."/>
            <person name="Modenutti C."/>
        </authorList>
    </citation>
    <scope>NUCLEOTIDE SEQUENCE [LARGE SCALE GENOMIC DNA]</scope>
</reference>
<organism evidence="1 2">
    <name type="scientific">Ilex paraguariensis</name>
    <name type="common">yerba mate</name>
    <dbReference type="NCBI Taxonomy" id="185542"/>
    <lineage>
        <taxon>Eukaryota</taxon>
        <taxon>Viridiplantae</taxon>
        <taxon>Streptophyta</taxon>
        <taxon>Embryophyta</taxon>
        <taxon>Tracheophyta</taxon>
        <taxon>Spermatophyta</taxon>
        <taxon>Magnoliopsida</taxon>
        <taxon>eudicotyledons</taxon>
        <taxon>Gunneridae</taxon>
        <taxon>Pentapetalae</taxon>
        <taxon>asterids</taxon>
        <taxon>campanulids</taxon>
        <taxon>Aquifoliales</taxon>
        <taxon>Aquifoliaceae</taxon>
        <taxon>Ilex</taxon>
    </lineage>
</organism>
<gene>
    <name evidence="1" type="ORF">ILEXP_LOCUS17396</name>
</gene>
<accession>A0ABC8S2W0</accession>
<sequence length="108" mass="12244">HNKADQQNRTVQQLDLQIIQQNNNSMLQISTELQRTINAVQCKARTPSPPSIIPQQQYLCSNPFATDQFLENHATTTLQLLRMHCQISNSSRQNINLAKPVLAPSDYS</sequence>
<keyword evidence="2" id="KW-1185">Reference proteome</keyword>
<name>A0ABC8S2W0_9AQUA</name>
<evidence type="ECO:0000313" key="1">
    <source>
        <dbReference type="EMBL" id="CAK9149353.1"/>
    </source>
</evidence>
<dbReference type="AlphaFoldDB" id="A0ABC8S2W0"/>
<dbReference type="Proteomes" id="UP001642360">
    <property type="component" value="Unassembled WGS sequence"/>
</dbReference>
<dbReference type="EMBL" id="CAUOFW020001864">
    <property type="protein sequence ID" value="CAK9149353.1"/>
    <property type="molecule type" value="Genomic_DNA"/>
</dbReference>
<evidence type="ECO:0000313" key="2">
    <source>
        <dbReference type="Proteomes" id="UP001642360"/>
    </source>
</evidence>
<feature type="non-terminal residue" evidence="1">
    <location>
        <position position="1"/>
    </location>
</feature>